<organism evidence="2 3">
    <name type="scientific">Exidia glandulosa HHB12029</name>
    <dbReference type="NCBI Taxonomy" id="1314781"/>
    <lineage>
        <taxon>Eukaryota</taxon>
        <taxon>Fungi</taxon>
        <taxon>Dikarya</taxon>
        <taxon>Basidiomycota</taxon>
        <taxon>Agaricomycotina</taxon>
        <taxon>Agaricomycetes</taxon>
        <taxon>Auriculariales</taxon>
        <taxon>Exidiaceae</taxon>
        <taxon>Exidia</taxon>
    </lineage>
</organism>
<evidence type="ECO:0000313" key="2">
    <source>
        <dbReference type="EMBL" id="KZV87603.1"/>
    </source>
</evidence>
<keyword evidence="3" id="KW-1185">Reference proteome</keyword>
<dbReference type="EMBL" id="KV426121">
    <property type="protein sequence ID" value="KZV87603.1"/>
    <property type="molecule type" value="Genomic_DNA"/>
</dbReference>
<name>A0A165ESV4_EXIGL</name>
<sequence length="84" mass="9308">MSQTYTTATTNVIASTSRLLLTPCKTAAARSPRPLDARRAAYRYTFSAASTAPVLARDVHELAEDRADEQRDTFSGRAQTWFEP</sequence>
<gene>
    <name evidence="2" type="ORF">EXIGLDRAFT_773517</name>
</gene>
<proteinExistence type="predicted"/>
<accession>A0A165ESV4</accession>
<evidence type="ECO:0000256" key="1">
    <source>
        <dbReference type="SAM" id="MobiDB-lite"/>
    </source>
</evidence>
<feature type="compositionally biased region" description="Basic and acidic residues" evidence="1">
    <location>
        <begin position="63"/>
        <end position="74"/>
    </location>
</feature>
<reference evidence="2 3" key="1">
    <citation type="journal article" date="2016" name="Mol. Biol. Evol.">
        <title>Comparative Genomics of Early-Diverging Mushroom-Forming Fungi Provides Insights into the Origins of Lignocellulose Decay Capabilities.</title>
        <authorList>
            <person name="Nagy L.G."/>
            <person name="Riley R."/>
            <person name="Tritt A."/>
            <person name="Adam C."/>
            <person name="Daum C."/>
            <person name="Floudas D."/>
            <person name="Sun H."/>
            <person name="Yadav J.S."/>
            <person name="Pangilinan J."/>
            <person name="Larsson K.H."/>
            <person name="Matsuura K."/>
            <person name="Barry K."/>
            <person name="Labutti K."/>
            <person name="Kuo R."/>
            <person name="Ohm R.A."/>
            <person name="Bhattacharya S.S."/>
            <person name="Shirouzu T."/>
            <person name="Yoshinaga Y."/>
            <person name="Martin F.M."/>
            <person name="Grigoriev I.V."/>
            <person name="Hibbett D.S."/>
        </authorList>
    </citation>
    <scope>NUCLEOTIDE SEQUENCE [LARGE SCALE GENOMIC DNA]</scope>
    <source>
        <strain evidence="2 3">HHB12029</strain>
    </source>
</reference>
<feature type="region of interest" description="Disordered" evidence="1">
    <location>
        <begin position="63"/>
        <end position="84"/>
    </location>
</feature>
<dbReference type="Proteomes" id="UP000077266">
    <property type="component" value="Unassembled WGS sequence"/>
</dbReference>
<evidence type="ECO:0000313" key="3">
    <source>
        <dbReference type="Proteomes" id="UP000077266"/>
    </source>
</evidence>
<dbReference type="InParanoid" id="A0A165ESV4"/>
<protein>
    <submittedName>
        <fullName evidence="2">Uncharacterized protein</fullName>
    </submittedName>
</protein>
<dbReference type="AlphaFoldDB" id="A0A165ESV4"/>